<dbReference type="EMBL" id="PEZL01000019">
    <property type="protein sequence ID" value="PIS13502.1"/>
    <property type="molecule type" value="Genomic_DNA"/>
</dbReference>
<evidence type="ECO:0000313" key="8">
    <source>
        <dbReference type="EMBL" id="PIS13502.1"/>
    </source>
</evidence>
<keyword evidence="5 6" id="KW-0961">Cell wall biogenesis/degradation</keyword>
<protein>
    <recommendedName>
        <fullName evidence="7">L,D-TPase catalytic domain-containing protein</fullName>
    </recommendedName>
</protein>
<dbReference type="SUPFAM" id="SSF141523">
    <property type="entry name" value="L,D-transpeptidase catalytic domain-like"/>
    <property type="match status" value="1"/>
</dbReference>
<feature type="domain" description="L,D-TPase catalytic" evidence="7">
    <location>
        <begin position="33"/>
        <end position="174"/>
    </location>
</feature>
<accession>A0A2H0WLF8</accession>
<feature type="active site" description="Proton donor/acceptor" evidence="6">
    <location>
        <position position="133"/>
    </location>
</feature>
<organism evidence="8 9">
    <name type="scientific">Candidatus Tagabacteria bacterium CG09_land_8_20_14_0_10_41_14</name>
    <dbReference type="NCBI Taxonomy" id="1975021"/>
    <lineage>
        <taxon>Bacteria</taxon>
        <taxon>Candidatus Tagaibacteriota</taxon>
    </lineage>
</organism>
<comment type="pathway">
    <text evidence="1 6">Cell wall biogenesis; peptidoglycan biosynthesis.</text>
</comment>
<feature type="active site" description="Nucleophile" evidence="6">
    <location>
        <position position="149"/>
    </location>
</feature>
<dbReference type="GO" id="GO:0016740">
    <property type="term" value="F:transferase activity"/>
    <property type="evidence" value="ECO:0007669"/>
    <property type="project" value="UniProtKB-KW"/>
</dbReference>
<evidence type="ECO:0000256" key="3">
    <source>
        <dbReference type="ARBA" id="ARBA00022960"/>
    </source>
</evidence>
<comment type="caution">
    <text evidence="8">The sequence shown here is derived from an EMBL/GenBank/DDBJ whole genome shotgun (WGS) entry which is preliminary data.</text>
</comment>
<keyword evidence="4 6" id="KW-0573">Peptidoglycan synthesis</keyword>
<evidence type="ECO:0000259" key="7">
    <source>
        <dbReference type="PROSITE" id="PS52029"/>
    </source>
</evidence>
<dbReference type="Pfam" id="PF03734">
    <property type="entry name" value="YkuD"/>
    <property type="match status" value="1"/>
</dbReference>
<proteinExistence type="predicted"/>
<evidence type="ECO:0000256" key="6">
    <source>
        <dbReference type="PROSITE-ProRule" id="PRU01373"/>
    </source>
</evidence>
<keyword evidence="2" id="KW-0808">Transferase</keyword>
<keyword evidence="3 6" id="KW-0133">Cell shape</keyword>
<dbReference type="CDD" id="cd16913">
    <property type="entry name" value="YkuD_like"/>
    <property type="match status" value="1"/>
</dbReference>
<evidence type="ECO:0000313" key="9">
    <source>
        <dbReference type="Proteomes" id="UP000230353"/>
    </source>
</evidence>
<evidence type="ECO:0000256" key="4">
    <source>
        <dbReference type="ARBA" id="ARBA00022984"/>
    </source>
</evidence>
<dbReference type="AlphaFoldDB" id="A0A2H0WLF8"/>
<dbReference type="GO" id="GO:0009252">
    <property type="term" value="P:peptidoglycan biosynthetic process"/>
    <property type="evidence" value="ECO:0007669"/>
    <property type="project" value="UniProtKB-UniPathway"/>
</dbReference>
<dbReference type="GO" id="GO:0071555">
    <property type="term" value="P:cell wall organization"/>
    <property type="evidence" value="ECO:0007669"/>
    <property type="project" value="UniProtKB-UniRule"/>
</dbReference>
<dbReference type="GO" id="GO:0008360">
    <property type="term" value="P:regulation of cell shape"/>
    <property type="evidence" value="ECO:0007669"/>
    <property type="project" value="UniProtKB-UniRule"/>
</dbReference>
<reference evidence="9" key="1">
    <citation type="submission" date="2017-09" db="EMBL/GenBank/DDBJ databases">
        <title>Depth-based differentiation of microbial function through sediment-hosted aquifers and enrichment of novel symbionts in the deep terrestrial subsurface.</title>
        <authorList>
            <person name="Probst A.J."/>
            <person name="Ladd B."/>
            <person name="Jarett J.K."/>
            <person name="Geller-Mcgrath D.E."/>
            <person name="Sieber C.M.K."/>
            <person name="Emerson J.B."/>
            <person name="Anantharaman K."/>
            <person name="Thomas B.C."/>
            <person name="Malmstrom R."/>
            <person name="Stieglmeier M."/>
            <person name="Klingl A."/>
            <person name="Woyke T."/>
            <person name="Ryan C.M."/>
            <person name="Banfield J.F."/>
        </authorList>
    </citation>
    <scope>NUCLEOTIDE SEQUENCE [LARGE SCALE GENOMIC DNA]</scope>
</reference>
<dbReference type="PROSITE" id="PS52029">
    <property type="entry name" value="LD_TPASE"/>
    <property type="match status" value="1"/>
</dbReference>
<evidence type="ECO:0000256" key="2">
    <source>
        <dbReference type="ARBA" id="ARBA00022679"/>
    </source>
</evidence>
<name>A0A2H0WLF8_9BACT</name>
<evidence type="ECO:0000256" key="5">
    <source>
        <dbReference type="ARBA" id="ARBA00023316"/>
    </source>
</evidence>
<dbReference type="UniPathway" id="UPA00219"/>
<dbReference type="InterPro" id="IPR038063">
    <property type="entry name" value="Transpep_catalytic_dom"/>
</dbReference>
<dbReference type="Proteomes" id="UP000230353">
    <property type="component" value="Unassembled WGS sequence"/>
</dbReference>
<sequence>MLKIYKRGGKLRILKILTVILFIFSLSFKAEAFIVKVKINKLILVLEEESQEIKRYQIAGPAILDYPLPLVGELKKIEFNPVWYPTPKTRLSYIKQKGIDLPAVIRPGDSRNAMGKVKFVIEFQNWQEPIRIHGTNDPGSIGRRVTGGCIRMHNRDALELAEIVKNSKTKVIIER</sequence>
<dbReference type="InterPro" id="IPR005490">
    <property type="entry name" value="LD_TPept_cat_dom"/>
</dbReference>
<dbReference type="Gene3D" id="2.40.440.10">
    <property type="entry name" value="L,D-transpeptidase catalytic domain-like"/>
    <property type="match status" value="1"/>
</dbReference>
<evidence type="ECO:0000256" key="1">
    <source>
        <dbReference type="ARBA" id="ARBA00004752"/>
    </source>
</evidence>
<gene>
    <name evidence="8" type="ORF">COT67_01375</name>
</gene>